<feature type="transmembrane region" description="Helical" evidence="7">
    <location>
        <begin position="144"/>
        <end position="161"/>
    </location>
</feature>
<dbReference type="GO" id="GO:0004190">
    <property type="term" value="F:aspartic-type endopeptidase activity"/>
    <property type="evidence" value="ECO:0007669"/>
    <property type="project" value="InterPro"/>
</dbReference>
<evidence type="ECO:0000256" key="4">
    <source>
        <dbReference type="ARBA" id="ARBA00022692"/>
    </source>
</evidence>
<evidence type="ECO:0000256" key="2">
    <source>
        <dbReference type="ARBA" id="ARBA00005801"/>
    </source>
</evidence>
<comment type="similarity">
    <text evidence="2">Belongs to the peptidase A24 family.</text>
</comment>
<feature type="transmembrane region" description="Helical" evidence="7">
    <location>
        <begin position="209"/>
        <end position="232"/>
    </location>
</feature>
<dbReference type="Proteomes" id="UP000242592">
    <property type="component" value="Unassembled WGS sequence"/>
</dbReference>
<dbReference type="InterPro" id="IPR010627">
    <property type="entry name" value="Prepilin_pept_A24_N"/>
</dbReference>
<feature type="transmembrane region" description="Helical" evidence="7">
    <location>
        <begin position="122"/>
        <end position="138"/>
    </location>
</feature>
<dbReference type="GO" id="GO:0005886">
    <property type="term" value="C:plasma membrane"/>
    <property type="evidence" value="ECO:0007669"/>
    <property type="project" value="UniProtKB-SubCell"/>
</dbReference>
<feature type="transmembrane region" description="Helical" evidence="7">
    <location>
        <begin position="98"/>
        <end position="115"/>
    </location>
</feature>
<feature type="transmembrane region" description="Helical" evidence="7">
    <location>
        <begin position="173"/>
        <end position="203"/>
    </location>
</feature>
<keyword evidence="10" id="KW-0808">Transferase</keyword>
<feature type="transmembrane region" description="Helical" evidence="7">
    <location>
        <begin position="6"/>
        <end position="25"/>
    </location>
</feature>
<keyword evidence="11" id="KW-1185">Reference proteome</keyword>
<evidence type="ECO:0000313" key="10">
    <source>
        <dbReference type="EMBL" id="SHH40511.1"/>
    </source>
</evidence>
<evidence type="ECO:0000256" key="5">
    <source>
        <dbReference type="ARBA" id="ARBA00022989"/>
    </source>
</evidence>
<dbReference type="InterPro" id="IPR050882">
    <property type="entry name" value="Prepilin_peptidase/N-MTase"/>
</dbReference>
<name>A0A1M5SPQ7_9BACT</name>
<sequence>MWYIINFVFGALFGSFLNVIIYRSVEGISIINPPRSFCPICKTTLKWYDNIPILSYIFLRGKCRYCGAKIPLRYLIVELVPAFGFLIHSLFFSLPVTLILNSLLFITIAVIYIDLKIMMIPDFAWLIVGFAAILDIFLHGELFLRVIAFSTVLIILLILKFRYKDGMGSGDIFLMSAFSLLLSIPLAFYMMVLSSILGILFAIFKKSKIIPFGPFISLSGYFLYMFSIIFLMR</sequence>
<comment type="subcellular location">
    <subcellularLocation>
        <location evidence="1">Cell membrane</location>
        <topology evidence="1">Multi-pass membrane protein</topology>
    </subcellularLocation>
</comment>
<dbReference type="Gene3D" id="1.20.120.1220">
    <property type="match status" value="1"/>
</dbReference>
<dbReference type="PANTHER" id="PTHR30487">
    <property type="entry name" value="TYPE 4 PREPILIN-LIKE PROTEINS LEADER PEPTIDE-PROCESSING ENZYME"/>
    <property type="match status" value="1"/>
</dbReference>
<dbReference type="GO" id="GO:0032259">
    <property type="term" value="P:methylation"/>
    <property type="evidence" value="ECO:0007669"/>
    <property type="project" value="UniProtKB-KW"/>
</dbReference>
<evidence type="ECO:0000256" key="3">
    <source>
        <dbReference type="ARBA" id="ARBA00022475"/>
    </source>
</evidence>
<feature type="transmembrane region" description="Helical" evidence="7">
    <location>
        <begin position="72"/>
        <end position="92"/>
    </location>
</feature>
<dbReference type="RefSeq" id="WP_073072880.1">
    <property type="nucleotide sequence ID" value="NZ_FQXN01000003.1"/>
</dbReference>
<evidence type="ECO:0000259" key="9">
    <source>
        <dbReference type="Pfam" id="PF06750"/>
    </source>
</evidence>
<dbReference type="InterPro" id="IPR000045">
    <property type="entry name" value="Prepilin_IV_endopep_pep"/>
</dbReference>
<dbReference type="Pfam" id="PF06750">
    <property type="entry name" value="A24_N_bact"/>
    <property type="match status" value="1"/>
</dbReference>
<feature type="domain" description="Prepilin peptidase A24 N-terminal" evidence="9">
    <location>
        <begin position="8"/>
        <end position="88"/>
    </location>
</feature>
<keyword evidence="4 7" id="KW-0812">Transmembrane</keyword>
<evidence type="ECO:0000256" key="1">
    <source>
        <dbReference type="ARBA" id="ARBA00004651"/>
    </source>
</evidence>
<evidence type="ECO:0000256" key="7">
    <source>
        <dbReference type="SAM" id="Phobius"/>
    </source>
</evidence>
<keyword evidence="3" id="KW-1003">Cell membrane</keyword>
<evidence type="ECO:0000259" key="8">
    <source>
        <dbReference type="Pfam" id="PF01478"/>
    </source>
</evidence>
<feature type="domain" description="Prepilin type IV endopeptidase peptidase" evidence="8">
    <location>
        <begin position="103"/>
        <end position="203"/>
    </location>
</feature>
<organism evidence="10 11">
    <name type="scientific">Thermosipho atlanticus DSM 15807</name>
    <dbReference type="NCBI Taxonomy" id="1123380"/>
    <lineage>
        <taxon>Bacteria</taxon>
        <taxon>Thermotogati</taxon>
        <taxon>Thermotogota</taxon>
        <taxon>Thermotogae</taxon>
        <taxon>Thermotogales</taxon>
        <taxon>Fervidobacteriaceae</taxon>
        <taxon>Thermosipho</taxon>
    </lineage>
</organism>
<dbReference type="GO" id="GO:0006465">
    <property type="term" value="P:signal peptide processing"/>
    <property type="evidence" value="ECO:0007669"/>
    <property type="project" value="TreeGrafter"/>
</dbReference>
<dbReference type="GO" id="GO:0008168">
    <property type="term" value="F:methyltransferase activity"/>
    <property type="evidence" value="ECO:0007669"/>
    <property type="project" value="UniProtKB-KW"/>
</dbReference>
<proteinExistence type="inferred from homology"/>
<reference evidence="11" key="1">
    <citation type="submission" date="2016-11" db="EMBL/GenBank/DDBJ databases">
        <authorList>
            <person name="Varghese N."/>
            <person name="Submissions S."/>
        </authorList>
    </citation>
    <scope>NUCLEOTIDE SEQUENCE [LARGE SCALE GENOMIC DNA]</scope>
    <source>
        <strain evidence="11">DSM 15807</strain>
    </source>
</reference>
<gene>
    <name evidence="10" type="ORF">SAMN02745199_1001</name>
</gene>
<dbReference type="STRING" id="1123380.SAMN02745199_1001"/>
<keyword evidence="6 7" id="KW-0472">Membrane</keyword>
<dbReference type="OrthoDB" id="9789291at2"/>
<protein>
    <submittedName>
        <fullName evidence="10">Leader peptidase (Prepilin peptidase) / N-methyltransferase</fullName>
    </submittedName>
</protein>
<dbReference type="AlphaFoldDB" id="A0A1M5SPQ7"/>
<evidence type="ECO:0000313" key="11">
    <source>
        <dbReference type="Proteomes" id="UP000242592"/>
    </source>
</evidence>
<accession>A0A1M5SPQ7</accession>
<dbReference type="PANTHER" id="PTHR30487:SF0">
    <property type="entry name" value="PREPILIN LEADER PEPTIDASE_N-METHYLTRANSFERASE-RELATED"/>
    <property type="match status" value="1"/>
</dbReference>
<dbReference type="EMBL" id="FQXN01000003">
    <property type="protein sequence ID" value="SHH40511.1"/>
    <property type="molecule type" value="Genomic_DNA"/>
</dbReference>
<dbReference type="Pfam" id="PF01478">
    <property type="entry name" value="Peptidase_A24"/>
    <property type="match status" value="1"/>
</dbReference>
<evidence type="ECO:0000256" key="6">
    <source>
        <dbReference type="ARBA" id="ARBA00023136"/>
    </source>
</evidence>
<keyword evidence="5 7" id="KW-1133">Transmembrane helix</keyword>
<keyword evidence="10" id="KW-0489">Methyltransferase</keyword>